<feature type="domain" description="Insertion element IS150 protein InsJ-like helix-turn-helix" evidence="2">
    <location>
        <begin position="12"/>
        <end position="62"/>
    </location>
</feature>
<name>A0A2A8HLS4_9BACI</name>
<accession>A0A2A8HLS4</accession>
<organism evidence="3 4">
    <name type="scientific">Bacillus toyonensis</name>
    <dbReference type="NCBI Taxonomy" id="155322"/>
    <lineage>
        <taxon>Bacteria</taxon>
        <taxon>Bacillati</taxon>
        <taxon>Bacillota</taxon>
        <taxon>Bacilli</taxon>
        <taxon>Bacillales</taxon>
        <taxon>Bacillaceae</taxon>
        <taxon>Bacillus</taxon>
        <taxon>Bacillus cereus group</taxon>
    </lineage>
</organism>
<dbReference type="RefSeq" id="WP_098225743.1">
    <property type="nucleotide sequence ID" value="NZ_NUBY01000007.1"/>
</dbReference>
<dbReference type="EMBL" id="NUBY01000007">
    <property type="protein sequence ID" value="PEQ09852.1"/>
    <property type="molecule type" value="Genomic_DNA"/>
</dbReference>
<proteinExistence type="predicted"/>
<gene>
    <name evidence="3" type="ORF">CN585_01800</name>
</gene>
<evidence type="ECO:0000313" key="3">
    <source>
        <dbReference type="EMBL" id="PEQ09852.1"/>
    </source>
</evidence>
<evidence type="ECO:0000313" key="4">
    <source>
        <dbReference type="Proteomes" id="UP000220841"/>
    </source>
</evidence>
<protein>
    <submittedName>
        <fullName evidence="3">Transposase</fullName>
    </submittedName>
</protein>
<sequence length="102" mass="12025">MGKIRRTYNETFKKKAIDLYFKEDMGYTQIGKTLSIDEKNIHRWVKRFKEEGIKGLEEKRGKATGGKKGRPRNCPKEPTERIKYLETENEMLKKLLGMEKEG</sequence>
<dbReference type="InterPro" id="IPR036388">
    <property type="entry name" value="WH-like_DNA-bd_sf"/>
</dbReference>
<dbReference type="Proteomes" id="UP000220841">
    <property type="component" value="Unassembled WGS sequence"/>
</dbReference>
<reference evidence="3 4" key="1">
    <citation type="submission" date="2017-09" db="EMBL/GenBank/DDBJ databases">
        <title>Large-scale bioinformatics analysis of Bacillus genomes uncovers conserved roles of natural products in bacterial physiology.</title>
        <authorList>
            <consortium name="Agbiome Team Llc"/>
            <person name="Bleich R.M."/>
            <person name="Grubbs K.J."/>
            <person name="Santa Maria K.C."/>
            <person name="Allen S.E."/>
            <person name="Farag S."/>
            <person name="Shank E.A."/>
            <person name="Bowers A."/>
        </authorList>
    </citation>
    <scope>NUCLEOTIDE SEQUENCE [LARGE SCALE GENOMIC DNA]</scope>
    <source>
        <strain evidence="3 4">AFS021349</strain>
    </source>
</reference>
<dbReference type="AlphaFoldDB" id="A0A2A8HLS4"/>
<evidence type="ECO:0000256" key="1">
    <source>
        <dbReference type="SAM" id="MobiDB-lite"/>
    </source>
</evidence>
<comment type="caution">
    <text evidence="3">The sequence shown here is derived from an EMBL/GenBank/DDBJ whole genome shotgun (WGS) entry which is preliminary data.</text>
</comment>
<dbReference type="Gene3D" id="1.10.10.10">
    <property type="entry name" value="Winged helix-like DNA-binding domain superfamily/Winged helix DNA-binding domain"/>
    <property type="match status" value="1"/>
</dbReference>
<dbReference type="Pfam" id="PF13518">
    <property type="entry name" value="HTH_28"/>
    <property type="match status" value="1"/>
</dbReference>
<dbReference type="InterPro" id="IPR055247">
    <property type="entry name" value="InsJ-like_HTH"/>
</dbReference>
<dbReference type="InterPro" id="IPR009057">
    <property type="entry name" value="Homeodomain-like_sf"/>
</dbReference>
<feature type="region of interest" description="Disordered" evidence="1">
    <location>
        <begin position="56"/>
        <end position="78"/>
    </location>
</feature>
<dbReference type="SUPFAM" id="SSF46689">
    <property type="entry name" value="Homeodomain-like"/>
    <property type="match status" value="1"/>
</dbReference>
<evidence type="ECO:0000259" key="2">
    <source>
        <dbReference type="Pfam" id="PF13518"/>
    </source>
</evidence>